<keyword evidence="2" id="KW-1185">Reference proteome</keyword>
<dbReference type="RefSeq" id="WP_311183971.1">
    <property type="nucleotide sequence ID" value="NZ_CP115543.1"/>
</dbReference>
<sequence>MTDFNLQAPSFALLQAPMVCWKCGLETVVTAIWVPRLKELDEEGELEVADAAVLQYVESLDPAVAAVIVQDAPLMRVGQSQTAGVKYWANHCSHCDALQGDHHVMGVDGPFFLQSRDELSSLTVHPAGMGLRAAAGYSESGWMSWVSRLLGDSP</sequence>
<protein>
    <submittedName>
        <fullName evidence="1">Uncharacterized protein</fullName>
    </submittedName>
</protein>
<proteinExistence type="predicted"/>
<reference evidence="1 2" key="1">
    <citation type="submission" date="2022-12" db="EMBL/GenBank/DDBJ databases">
        <title>Two new species, Stenotrophomonas aracearum and Stenotrophomonas oahuensis, isolated from Anthurium (Araceae family) in Hawaii.</title>
        <authorList>
            <person name="Chunag S.C."/>
            <person name="Dobhal S."/>
            <person name="Alvarez A."/>
            <person name="Arif M."/>
        </authorList>
    </citation>
    <scope>NUCLEOTIDE SEQUENCE [LARGE SCALE GENOMIC DNA]</scope>
    <source>
        <strain evidence="1 2">A5588</strain>
    </source>
</reference>
<gene>
    <name evidence="1" type="ORF">PDM28_04725</name>
</gene>
<name>A0ABY9YGM2_9GAMM</name>
<organism evidence="1 2">
    <name type="scientific">Stenotrophomonas aracearum</name>
    <dbReference type="NCBI Taxonomy" id="3003272"/>
    <lineage>
        <taxon>Bacteria</taxon>
        <taxon>Pseudomonadati</taxon>
        <taxon>Pseudomonadota</taxon>
        <taxon>Gammaproteobacteria</taxon>
        <taxon>Lysobacterales</taxon>
        <taxon>Lysobacteraceae</taxon>
        <taxon>Stenotrophomonas</taxon>
    </lineage>
</organism>
<evidence type="ECO:0000313" key="1">
    <source>
        <dbReference type="EMBL" id="WNH49625.1"/>
    </source>
</evidence>
<dbReference type="EMBL" id="CP115543">
    <property type="protein sequence ID" value="WNH49625.1"/>
    <property type="molecule type" value="Genomic_DNA"/>
</dbReference>
<accession>A0ABY9YGM2</accession>
<evidence type="ECO:0000313" key="2">
    <source>
        <dbReference type="Proteomes" id="UP001305421"/>
    </source>
</evidence>
<dbReference type="Proteomes" id="UP001305421">
    <property type="component" value="Chromosome"/>
</dbReference>